<keyword evidence="1" id="KW-0812">Transmembrane</keyword>
<feature type="transmembrane region" description="Helical" evidence="1">
    <location>
        <begin position="43"/>
        <end position="68"/>
    </location>
</feature>
<name>A0A347YCD5_9BILA</name>
<gene>
    <name evidence="2" type="primary">ND4L</name>
</gene>
<dbReference type="Gene3D" id="1.10.287.3510">
    <property type="match status" value="1"/>
</dbReference>
<reference evidence="2" key="1">
    <citation type="submission" date="2016-10" db="EMBL/GenBank/DDBJ databases">
        <title>Complete mitochondrial genomes of 50 helminths species.</title>
        <authorList>
            <person name="Kikuchi T."/>
            <person name="Holroyd N."/>
            <person name="Berriman M."/>
        </authorList>
    </citation>
    <scope>NUCLEOTIDE SEQUENCE</scope>
</reference>
<accession>A0A347YCD5</accession>
<sequence>MLVIIISVMSLMFKWRRLLFILISFEFILVSCFYVFSFSLGGLMMLFFICVGVITSLLGLVMVINSVFMYGNDLTVF</sequence>
<dbReference type="AlphaFoldDB" id="A0A347YCD5"/>
<keyword evidence="2" id="KW-0496">Mitochondrion</keyword>
<feature type="transmembrane region" description="Helical" evidence="1">
    <location>
        <begin position="18"/>
        <end position="37"/>
    </location>
</feature>
<geneLocation type="mitochondrion" evidence="2"/>
<organism evidence="2">
    <name type="scientific">Syphacia muris</name>
    <dbReference type="NCBI Taxonomy" id="451379"/>
    <lineage>
        <taxon>Eukaryota</taxon>
        <taxon>Metazoa</taxon>
        <taxon>Ecdysozoa</taxon>
        <taxon>Nematoda</taxon>
        <taxon>Chromadorea</taxon>
        <taxon>Rhabditida</taxon>
        <taxon>Spirurina</taxon>
        <taxon>Oxyuridomorpha</taxon>
        <taxon>Oxyuroidea</taxon>
        <taxon>Oxyuridae</taxon>
        <taxon>Syphacia</taxon>
    </lineage>
</organism>
<dbReference type="EMBL" id="AP017697">
    <property type="protein sequence ID" value="BAV81445.1"/>
    <property type="molecule type" value="Genomic_DNA"/>
</dbReference>
<evidence type="ECO:0000256" key="1">
    <source>
        <dbReference type="SAM" id="Phobius"/>
    </source>
</evidence>
<keyword evidence="1" id="KW-1133">Transmembrane helix</keyword>
<evidence type="ECO:0000313" key="2">
    <source>
        <dbReference type="EMBL" id="BAV81445.1"/>
    </source>
</evidence>
<keyword evidence="1" id="KW-0472">Membrane</keyword>
<protein>
    <submittedName>
        <fullName evidence="2">NADH dehydrogenase subunit 4L</fullName>
    </submittedName>
</protein>
<proteinExistence type="predicted"/>